<feature type="domain" description="Glycoside hydrolase 123 catalytic" evidence="1">
    <location>
        <begin position="182"/>
        <end position="492"/>
    </location>
</feature>
<dbReference type="RefSeq" id="WP_085492797.1">
    <property type="nucleotide sequence ID" value="NZ_FXAZ01000001.1"/>
</dbReference>
<reference evidence="2 3" key="1">
    <citation type="submission" date="2017-04" db="EMBL/GenBank/DDBJ databases">
        <authorList>
            <person name="Afonso C.L."/>
            <person name="Miller P.J."/>
            <person name="Scott M.A."/>
            <person name="Spackman E."/>
            <person name="Goraichik I."/>
            <person name="Dimitrov K.M."/>
            <person name="Suarez D.L."/>
            <person name="Swayne D.E."/>
        </authorList>
    </citation>
    <scope>NUCLEOTIDE SEQUENCE [LARGE SCALE GENOMIC DNA]</scope>
    <source>
        <strain evidence="2 3">11</strain>
    </source>
</reference>
<name>A0A1X7IKR8_9BACL</name>
<proteinExistence type="predicted"/>
<dbReference type="AlphaFoldDB" id="A0A1X7IKR8"/>
<dbReference type="Pfam" id="PF13320">
    <property type="entry name" value="GH123_cat"/>
    <property type="match status" value="1"/>
</dbReference>
<evidence type="ECO:0000259" key="1">
    <source>
        <dbReference type="Pfam" id="PF13320"/>
    </source>
</evidence>
<evidence type="ECO:0000313" key="2">
    <source>
        <dbReference type="EMBL" id="SMG15367.1"/>
    </source>
</evidence>
<dbReference type="EMBL" id="FXAZ01000001">
    <property type="protein sequence ID" value="SMG15367.1"/>
    <property type="molecule type" value="Genomic_DNA"/>
</dbReference>
<accession>A0A1X7IKR8</accession>
<dbReference type="InterPro" id="IPR025150">
    <property type="entry name" value="GH123_cat"/>
</dbReference>
<organism evidence="2 3">
    <name type="scientific">Paenibacillus aquistagni</name>
    <dbReference type="NCBI Taxonomy" id="1852522"/>
    <lineage>
        <taxon>Bacteria</taxon>
        <taxon>Bacillati</taxon>
        <taxon>Bacillota</taxon>
        <taxon>Bacilli</taxon>
        <taxon>Bacillales</taxon>
        <taxon>Paenibacillaceae</taxon>
        <taxon>Paenibacillus</taxon>
    </lineage>
</organism>
<gene>
    <name evidence="2" type="ORF">SAMN06295960_0543</name>
</gene>
<protein>
    <recommendedName>
        <fullName evidence="1">Glycoside hydrolase 123 catalytic domain-containing protein</fullName>
    </recommendedName>
</protein>
<dbReference type="OrthoDB" id="197680at2"/>
<sequence>MKLQVYSANEWLYPDQSITDSSDPRISLISARDSFASCQILMNALPEQSELVFTFQSEQPDSHSNQAGLAFFAFQLLDVQVNENTDVDVSTIPVGTSAPSYVTRQAPFRVYDALIPVHGSSMPPAPTAAYYLCWDIPEHVSAGAYHGQLTIRVNEHAYAVPVYLEVSAARVPAKGHLQITNWYSIRNIADRHGLELWSEPFWSMLEQYLKAMRRCRQTHVMVDHAFVDIEKQADGGYHFDFTKAERLVALCLELGFTHIEGGHVGKRINWEDPTFVLSSDPSIQATSKEGYEFISRYLAAWRSWLDQKGWLPLLVQHVADEPIEPSAADYRVLTGIVRKCLPGVPLIDAVINTSVAGAVDIWVPTNKEYELNRQAYEDYRKLGDMLWFYTCWNPGGEYLNRFLDFPLLKTRYLHWGNYKYDLAGYLHWGFNYYFKDQDPFELTNPLLAPHVHNRRVPAGDTHLVYPGPDGPLLSMRLEAMRAGVEDYELLRSLGKHHPELAQDIAASCMTSFKEVNTNPEAFDAAYRRLLESVSSYPE</sequence>
<keyword evidence="3" id="KW-1185">Reference proteome</keyword>
<evidence type="ECO:0000313" key="3">
    <source>
        <dbReference type="Proteomes" id="UP000193834"/>
    </source>
</evidence>
<dbReference type="Proteomes" id="UP000193834">
    <property type="component" value="Unassembled WGS sequence"/>
</dbReference>
<dbReference type="STRING" id="1852522.SAMN06295960_0543"/>